<dbReference type="Proteomes" id="UP000256964">
    <property type="component" value="Unassembled WGS sequence"/>
</dbReference>
<proteinExistence type="predicted"/>
<gene>
    <name evidence="2" type="ORF">OH76DRAFT_1486012</name>
</gene>
<dbReference type="AlphaFoldDB" id="A0A371D010"/>
<evidence type="ECO:0000313" key="2">
    <source>
        <dbReference type="EMBL" id="RDX45866.1"/>
    </source>
</evidence>
<sequence>MSAPTPETYRDSLVEDRPDERLPYHWDGPEERSEGVFMPRVFIGSGYNAHTEPGDEPEPELALLFTGRAPMHPEDFTQTWMELASDLETVQRLKNLWLLRVRSVRNGSPILPDLTPSQRRLVEDVLLAFLAFSRPSESSSDRLEAEDWPLFYAELTRGVPIGAFIRAESHLERVQAWLYARYSDRLYGHIPLAERETIASNAAQQQ</sequence>
<dbReference type="EMBL" id="KZ857433">
    <property type="protein sequence ID" value="RDX45866.1"/>
    <property type="molecule type" value="Genomic_DNA"/>
</dbReference>
<feature type="region of interest" description="Disordered" evidence="1">
    <location>
        <begin position="1"/>
        <end position="32"/>
    </location>
</feature>
<name>A0A371D010_9APHY</name>
<reference evidence="2 3" key="1">
    <citation type="journal article" date="2018" name="Biotechnol. Biofuels">
        <title>Integrative visual omics of the white-rot fungus Polyporus brumalis exposes the biotechnological potential of its oxidative enzymes for delignifying raw plant biomass.</title>
        <authorList>
            <person name="Miyauchi S."/>
            <person name="Rancon A."/>
            <person name="Drula E."/>
            <person name="Hage H."/>
            <person name="Chaduli D."/>
            <person name="Favel A."/>
            <person name="Grisel S."/>
            <person name="Henrissat B."/>
            <person name="Herpoel-Gimbert I."/>
            <person name="Ruiz-Duenas F.J."/>
            <person name="Chevret D."/>
            <person name="Hainaut M."/>
            <person name="Lin J."/>
            <person name="Wang M."/>
            <person name="Pangilinan J."/>
            <person name="Lipzen A."/>
            <person name="Lesage-Meessen L."/>
            <person name="Navarro D."/>
            <person name="Riley R."/>
            <person name="Grigoriev I.V."/>
            <person name="Zhou S."/>
            <person name="Raouche S."/>
            <person name="Rosso M.N."/>
        </authorList>
    </citation>
    <scope>NUCLEOTIDE SEQUENCE [LARGE SCALE GENOMIC DNA]</scope>
    <source>
        <strain evidence="2 3">BRFM 1820</strain>
    </source>
</reference>
<feature type="compositionally biased region" description="Basic and acidic residues" evidence="1">
    <location>
        <begin position="8"/>
        <end position="32"/>
    </location>
</feature>
<organism evidence="2 3">
    <name type="scientific">Lentinus brumalis</name>
    <dbReference type="NCBI Taxonomy" id="2498619"/>
    <lineage>
        <taxon>Eukaryota</taxon>
        <taxon>Fungi</taxon>
        <taxon>Dikarya</taxon>
        <taxon>Basidiomycota</taxon>
        <taxon>Agaricomycotina</taxon>
        <taxon>Agaricomycetes</taxon>
        <taxon>Polyporales</taxon>
        <taxon>Polyporaceae</taxon>
        <taxon>Lentinus</taxon>
    </lineage>
</organism>
<accession>A0A371D010</accession>
<evidence type="ECO:0000313" key="3">
    <source>
        <dbReference type="Proteomes" id="UP000256964"/>
    </source>
</evidence>
<protein>
    <submittedName>
        <fullName evidence="2">Uncharacterized protein</fullName>
    </submittedName>
</protein>
<keyword evidence="3" id="KW-1185">Reference proteome</keyword>
<evidence type="ECO:0000256" key="1">
    <source>
        <dbReference type="SAM" id="MobiDB-lite"/>
    </source>
</evidence>